<evidence type="ECO:0000256" key="9">
    <source>
        <dbReference type="ARBA" id="ARBA00023136"/>
    </source>
</evidence>
<name>A0ABP7CCN5_9MICC</name>
<dbReference type="EMBL" id="BAABEO010000015">
    <property type="protein sequence ID" value="GAA3684240.1"/>
    <property type="molecule type" value="Genomic_DNA"/>
</dbReference>
<dbReference type="PROSITE" id="PS50893">
    <property type="entry name" value="ABC_TRANSPORTER_2"/>
    <property type="match status" value="1"/>
</dbReference>
<dbReference type="InterPro" id="IPR003593">
    <property type="entry name" value="AAA+_ATPase"/>
</dbReference>
<evidence type="ECO:0000259" key="11">
    <source>
        <dbReference type="PROSITE" id="PS50893"/>
    </source>
</evidence>
<evidence type="ECO:0000256" key="5">
    <source>
        <dbReference type="ARBA" id="ARBA00022741"/>
    </source>
</evidence>
<evidence type="ECO:0000256" key="10">
    <source>
        <dbReference type="SAM" id="MobiDB-lite"/>
    </source>
</evidence>
<keyword evidence="7" id="KW-0408">Iron</keyword>
<evidence type="ECO:0000256" key="2">
    <source>
        <dbReference type="ARBA" id="ARBA00022448"/>
    </source>
</evidence>
<dbReference type="RefSeq" id="WP_345150823.1">
    <property type="nucleotide sequence ID" value="NZ_BAABEO010000015.1"/>
</dbReference>
<comment type="caution">
    <text evidence="12">The sequence shown here is derived from an EMBL/GenBank/DDBJ whole genome shotgun (WGS) entry which is preliminary data.</text>
</comment>
<evidence type="ECO:0000256" key="4">
    <source>
        <dbReference type="ARBA" id="ARBA00022496"/>
    </source>
</evidence>
<dbReference type="SMART" id="SM00382">
    <property type="entry name" value="AAA"/>
    <property type="match status" value="1"/>
</dbReference>
<dbReference type="InterPro" id="IPR027417">
    <property type="entry name" value="P-loop_NTPase"/>
</dbReference>
<keyword evidence="8" id="KW-0406">Ion transport</keyword>
<keyword evidence="4" id="KW-0410">Iron transport</keyword>
<feature type="region of interest" description="Disordered" evidence="10">
    <location>
        <begin position="270"/>
        <end position="313"/>
    </location>
</feature>
<dbReference type="SUPFAM" id="SSF52540">
    <property type="entry name" value="P-loop containing nucleoside triphosphate hydrolases"/>
    <property type="match status" value="1"/>
</dbReference>
<evidence type="ECO:0000313" key="12">
    <source>
        <dbReference type="EMBL" id="GAA3684240.1"/>
    </source>
</evidence>
<feature type="domain" description="ABC transporter" evidence="11">
    <location>
        <begin position="10"/>
        <end position="251"/>
    </location>
</feature>
<keyword evidence="2" id="KW-0813">Transport</keyword>
<proteinExistence type="predicted"/>
<dbReference type="GO" id="GO:0005524">
    <property type="term" value="F:ATP binding"/>
    <property type="evidence" value="ECO:0007669"/>
    <property type="project" value="UniProtKB-KW"/>
</dbReference>
<keyword evidence="6 12" id="KW-0067">ATP-binding</keyword>
<keyword evidence="13" id="KW-1185">Reference proteome</keyword>
<dbReference type="InterPro" id="IPR017871">
    <property type="entry name" value="ABC_transporter-like_CS"/>
</dbReference>
<evidence type="ECO:0000256" key="6">
    <source>
        <dbReference type="ARBA" id="ARBA00022840"/>
    </source>
</evidence>
<accession>A0ABP7CCN5</accession>
<comment type="subcellular location">
    <subcellularLocation>
        <location evidence="1">Cell membrane</location>
        <topology evidence="1">Peripheral membrane protein</topology>
    </subcellularLocation>
</comment>
<dbReference type="PROSITE" id="PS00211">
    <property type="entry name" value="ABC_TRANSPORTER_1"/>
    <property type="match status" value="1"/>
</dbReference>
<evidence type="ECO:0000256" key="1">
    <source>
        <dbReference type="ARBA" id="ARBA00004202"/>
    </source>
</evidence>
<dbReference type="Pfam" id="PF00005">
    <property type="entry name" value="ABC_tran"/>
    <property type="match status" value="1"/>
</dbReference>
<evidence type="ECO:0000256" key="8">
    <source>
        <dbReference type="ARBA" id="ARBA00023065"/>
    </source>
</evidence>
<dbReference type="PANTHER" id="PTHR42771">
    <property type="entry name" value="IRON(3+)-HYDROXAMATE IMPORT ATP-BINDING PROTEIN FHUC"/>
    <property type="match status" value="1"/>
</dbReference>
<dbReference type="Proteomes" id="UP001500752">
    <property type="component" value="Unassembled WGS sequence"/>
</dbReference>
<dbReference type="Gene3D" id="3.40.50.300">
    <property type="entry name" value="P-loop containing nucleotide triphosphate hydrolases"/>
    <property type="match status" value="1"/>
</dbReference>
<dbReference type="PANTHER" id="PTHR42771:SF2">
    <property type="entry name" value="IRON(3+)-HYDROXAMATE IMPORT ATP-BINDING PROTEIN FHUC"/>
    <property type="match status" value="1"/>
</dbReference>
<evidence type="ECO:0000313" key="13">
    <source>
        <dbReference type="Proteomes" id="UP001500752"/>
    </source>
</evidence>
<keyword evidence="3" id="KW-1003">Cell membrane</keyword>
<reference evidence="13" key="1">
    <citation type="journal article" date="2019" name="Int. J. Syst. Evol. Microbiol.">
        <title>The Global Catalogue of Microorganisms (GCM) 10K type strain sequencing project: providing services to taxonomists for standard genome sequencing and annotation.</title>
        <authorList>
            <consortium name="The Broad Institute Genomics Platform"/>
            <consortium name="The Broad Institute Genome Sequencing Center for Infectious Disease"/>
            <person name="Wu L."/>
            <person name="Ma J."/>
        </authorList>
    </citation>
    <scope>NUCLEOTIDE SEQUENCE [LARGE SCALE GENOMIC DNA]</scope>
    <source>
        <strain evidence="13">JCM 30742</strain>
    </source>
</reference>
<keyword evidence="9" id="KW-0472">Membrane</keyword>
<dbReference type="InterPro" id="IPR003439">
    <property type="entry name" value="ABC_transporter-like_ATP-bd"/>
</dbReference>
<keyword evidence="5" id="KW-0547">Nucleotide-binding</keyword>
<sequence>MIDEKAESGLAGDDLVLRYGSREVVHGAGVRLEPGRVVALVGPNGSGKSTLLRALARLHDVADGTLTVHNASGGDHDALLMKRTDFAKHVTLLSQSRDVPHGLSVRDVVEFGRHPYRGRWRAADPDGPAAVERAMLLTGVADLADRGVHELSGGQLQRVWFASCLAQDTSVLLLDEPTNHLDLRYKIELLDLVHELAREHGVAVGLVLHDLDEAAAVADHVVVLCEGRVVAAGPAHEALEAGLLSEVYRIPIVTDIDPLTGLLRTRAVGRHAQPAKSPSATVHSGPAQSGPAHSAKARPVQAHPVHPLPAQAS</sequence>
<organism evidence="12 13">
    <name type="scientific">Arthrobacter ginkgonis</name>
    <dbReference type="NCBI Taxonomy" id="1630594"/>
    <lineage>
        <taxon>Bacteria</taxon>
        <taxon>Bacillati</taxon>
        <taxon>Actinomycetota</taxon>
        <taxon>Actinomycetes</taxon>
        <taxon>Micrococcales</taxon>
        <taxon>Micrococcaceae</taxon>
        <taxon>Arthrobacter</taxon>
    </lineage>
</organism>
<evidence type="ECO:0000256" key="3">
    <source>
        <dbReference type="ARBA" id="ARBA00022475"/>
    </source>
</evidence>
<dbReference type="CDD" id="cd03214">
    <property type="entry name" value="ABC_Iron-Siderophores_B12_Hemin"/>
    <property type="match status" value="1"/>
</dbReference>
<evidence type="ECO:0000256" key="7">
    <source>
        <dbReference type="ARBA" id="ARBA00023004"/>
    </source>
</evidence>
<protein>
    <submittedName>
        <fullName evidence="12">Siderophore ABC transporter ATP-binding protein CdtA</fullName>
    </submittedName>
</protein>
<dbReference type="InterPro" id="IPR051535">
    <property type="entry name" value="Siderophore_ABC-ATPase"/>
</dbReference>
<gene>
    <name evidence="12" type="primary">cdtA</name>
    <name evidence="12" type="ORF">GCM10023081_22390</name>
</gene>